<keyword evidence="1" id="KW-0812">Transmembrane</keyword>
<organism evidence="2 3">
    <name type="scientific">Durusdinium trenchii</name>
    <dbReference type="NCBI Taxonomy" id="1381693"/>
    <lineage>
        <taxon>Eukaryota</taxon>
        <taxon>Sar</taxon>
        <taxon>Alveolata</taxon>
        <taxon>Dinophyceae</taxon>
        <taxon>Suessiales</taxon>
        <taxon>Symbiodiniaceae</taxon>
        <taxon>Durusdinium</taxon>
    </lineage>
</organism>
<name>A0ABP0IY20_9DINO</name>
<feature type="transmembrane region" description="Helical" evidence="1">
    <location>
        <begin position="817"/>
        <end position="836"/>
    </location>
</feature>
<keyword evidence="1" id="KW-1133">Transmembrane helix</keyword>
<reference evidence="2 3" key="1">
    <citation type="submission" date="2024-02" db="EMBL/GenBank/DDBJ databases">
        <authorList>
            <person name="Chen Y."/>
            <person name="Shah S."/>
            <person name="Dougan E. K."/>
            <person name="Thang M."/>
            <person name="Chan C."/>
        </authorList>
    </citation>
    <scope>NUCLEOTIDE SEQUENCE [LARGE SCALE GENOMIC DNA]</scope>
</reference>
<keyword evidence="3" id="KW-1185">Reference proteome</keyword>
<accession>A0ABP0IY20</accession>
<evidence type="ECO:0000256" key="1">
    <source>
        <dbReference type="SAM" id="Phobius"/>
    </source>
</evidence>
<feature type="transmembrane region" description="Helical" evidence="1">
    <location>
        <begin position="752"/>
        <end position="773"/>
    </location>
</feature>
<feature type="transmembrane region" description="Helical" evidence="1">
    <location>
        <begin position="682"/>
        <end position="703"/>
    </location>
</feature>
<dbReference type="Proteomes" id="UP001642484">
    <property type="component" value="Unassembled WGS sequence"/>
</dbReference>
<feature type="transmembrane region" description="Helical" evidence="1">
    <location>
        <begin position="329"/>
        <end position="346"/>
    </location>
</feature>
<evidence type="ECO:0008006" key="4">
    <source>
        <dbReference type="Google" id="ProtNLM"/>
    </source>
</evidence>
<dbReference type="EMBL" id="CAXAMN010003936">
    <property type="protein sequence ID" value="CAK9006973.1"/>
    <property type="molecule type" value="Genomic_DNA"/>
</dbReference>
<feature type="transmembrane region" description="Helical" evidence="1">
    <location>
        <begin position="617"/>
        <end position="643"/>
    </location>
</feature>
<keyword evidence="1" id="KW-0472">Membrane</keyword>
<proteinExistence type="predicted"/>
<gene>
    <name evidence="2" type="ORF">CCMP2556_LOCUS8645</name>
</gene>
<feature type="transmembrane region" description="Helical" evidence="1">
    <location>
        <begin position="547"/>
        <end position="571"/>
    </location>
</feature>
<feature type="transmembrane region" description="Helical" evidence="1">
    <location>
        <begin position="252"/>
        <end position="271"/>
    </location>
</feature>
<evidence type="ECO:0000313" key="2">
    <source>
        <dbReference type="EMBL" id="CAK9006973.1"/>
    </source>
</evidence>
<protein>
    <recommendedName>
        <fullName evidence="4">CSC1/OSCA1-like cytosolic domain-containing protein</fullName>
    </recommendedName>
</protein>
<evidence type="ECO:0000313" key="3">
    <source>
        <dbReference type="Proteomes" id="UP001642484"/>
    </source>
</evidence>
<sequence length="1004" mass="113838">MPGKWWVLTAVASAAHEKDGLKDVIEAATKSAVQMIDKLEGACGASAVETSDGFVPPKGKTAECWVEQYTNCTMSYTQIRCPDSCPMVAASPSFPCIFTCVTPEECAEYSPGHARPDFELKLCTPCSVLGCRYCTSHTECKECFPGFVLEHDRCTFYMDAHGISATVLKVLVVLIAFLVMVVLICYCRGYRSEHADENLRNMIEARRHRRLCKLHKWDRTSEKTPRRWFDLSVSMMKDDIAGVGVALYYKRIFHMGLCGLVCVACMCMLYAPAGLQKYLPMKEEVILDKMLDAFKKSETTPAVLFSPLVKCAHFTPELRAEALQDFAEHSFWTLCAMWGFIFVLSLQQSYSCYHFYTWFDEQNVDSSDYAVLLTGLPASTTNEAQLQKMLEKQLRQHMELDEGDIHGVSIAYDLSDFTLRTEVETILSNITRHKEFQIGAFEGRKSWTSRMFEWEKQQAEDKEKTERMFNDGRLKSVGRAFVVFNKASKRDEVLEKYGVNKKVIEMPELPNVEIEGVDFDPVSVFWENQHNTDSKVGHNAVKGALKVVAFFLIVNALIILPYNVFVVGVFMSSGADLAGPSQTIAGLLLGIVNQQISAQVYNQAWFAGFKKKDRFDTFIFVLNTTVQFFNTWLGLGVTAWAVIGKEGGTVEIFSPLVDTGNIGLEAAIGDAFYAMHVPGVLYVNYIMGLLMGGVVPFAQHTLVGKIIYVWRSLPDCLLRALKLILPWAPDDLERYPRFNAEKAIEAPEMGVAWDYSAFIVHIATAFLVTAVVSASVWKLFVALSCWCLFFSLWSRFMHLRVQTASSFNGHLLDTAGWLLWSLPMGCLAGSIFVWAVRSKMVPEIHLAFRVALLVLAMILGAALWVMAYLLIIQPFRRSDAPASQHETVEEVMRMQPFSWYNCNPAYVLKCAYMKELVPDSHLSGNEALLYRRGKEYLFIEKDKQKRVTDRFEDMYEFETYMEWIYEKLGVYSRMSFSDCRTLEKAEETEIQKYTRLESEAEVVP</sequence>
<feature type="transmembrane region" description="Helical" evidence="1">
    <location>
        <begin position="848"/>
        <end position="871"/>
    </location>
</feature>
<comment type="caution">
    <text evidence="2">The sequence shown here is derived from an EMBL/GenBank/DDBJ whole genome shotgun (WGS) entry which is preliminary data.</text>
</comment>
<feature type="transmembrane region" description="Helical" evidence="1">
    <location>
        <begin position="167"/>
        <end position="187"/>
    </location>
</feature>
<feature type="transmembrane region" description="Helical" evidence="1">
    <location>
        <begin position="779"/>
        <end position="796"/>
    </location>
</feature>